<proteinExistence type="inferred from homology"/>
<name>A0A2U1K4Q2_9BACI</name>
<dbReference type="GO" id="GO:0047617">
    <property type="term" value="F:fatty acyl-CoA hydrolase activity"/>
    <property type="evidence" value="ECO:0007669"/>
    <property type="project" value="TreeGrafter"/>
</dbReference>
<comment type="caution">
    <text evidence="3">The sequence shown here is derived from an EMBL/GenBank/DDBJ whole genome shotgun (WGS) entry which is preliminary data.</text>
</comment>
<organism evidence="3 4">
    <name type="scientific">Pueribacillus theae</name>
    <dbReference type="NCBI Taxonomy" id="2171751"/>
    <lineage>
        <taxon>Bacteria</taxon>
        <taxon>Bacillati</taxon>
        <taxon>Bacillota</taxon>
        <taxon>Bacilli</taxon>
        <taxon>Bacillales</taxon>
        <taxon>Bacillaceae</taxon>
        <taxon>Pueribacillus</taxon>
    </lineage>
</organism>
<comment type="similarity">
    <text evidence="1">Belongs to the 4-hydroxybenzoyl-CoA thioesterase family.</text>
</comment>
<accession>A0A2U1K4Q2</accession>
<dbReference type="PANTHER" id="PTHR31793">
    <property type="entry name" value="4-HYDROXYBENZOYL-COA THIOESTERASE FAMILY MEMBER"/>
    <property type="match status" value="1"/>
</dbReference>
<dbReference type="Gene3D" id="3.10.129.10">
    <property type="entry name" value="Hotdog Thioesterase"/>
    <property type="match status" value="1"/>
</dbReference>
<dbReference type="PIRSF" id="PIRSF003230">
    <property type="entry name" value="YbgC"/>
    <property type="match status" value="1"/>
</dbReference>
<dbReference type="RefSeq" id="WP_116553893.1">
    <property type="nucleotide sequence ID" value="NZ_QCZG01000008.1"/>
</dbReference>
<dbReference type="CDD" id="cd00586">
    <property type="entry name" value="4HBT"/>
    <property type="match status" value="1"/>
</dbReference>
<protein>
    <submittedName>
        <fullName evidence="3">Acyl-CoA thioesterase</fullName>
    </submittedName>
</protein>
<dbReference type="AlphaFoldDB" id="A0A2U1K4Q2"/>
<dbReference type="OrthoDB" id="9799036at2"/>
<evidence type="ECO:0000313" key="4">
    <source>
        <dbReference type="Proteomes" id="UP000245998"/>
    </source>
</evidence>
<evidence type="ECO:0000313" key="3">
    <source>
        <dbReference type="EMBL" id="PWA12476.1"/>
    </source>
</evidence>
<dbReference type="Pfam" id="PF13279">
    <property type="entry name" value="4HBT_2"/>
    <property type="match status" value="1"/>
</dbReference>
<reference evidence="3 4" key="1">
    <citation type="submission" date="2018-04" db="EMBL/GenBank/DDBJ databases">
        <title>Camelliibacillus theae gen. nov., sp. nov., isolated from Pu'er tea.</title>
        <authorList>
            <person name="Niu L."/>
        </authorList>
    </citation>
    <scope>NUCLEOTIDE SEQUENCE [LARGE SCALE GENOMIC DNA]</scope>
    <source>
        <strain evidence="3 4">T8</strain>
    </source>
</reference>
<evidence type="ECO:0000256" key="2">
    <source>
        <dbReference type="ARBA" id="ARBA00022801"/>
    </source>
</evidence>
<dbReference type="InterPro" id="IPR006684">
    <property type="entry name" value="YbgC/YbaW"/>
</dbReference>
<dbReference type="SUPFAM" id="SSF54637">
    <property type="entry name" value="Thioesterase/thiol ester dehydrase-isomerase"/>
    <property type="match status" value="1"/>
</dbReference>
<dbReference type="PANTHER" id="PTHR31793:SF27">
    <property type="entry name" value="NOVEL THIOESTERASE SUPERFAMILY DOMAIN AND SAPOSIN A-TYPE DOMAIN CONTAINING PROTEIN (0610012H03RIK)"/>
    <property type="match status" value="1"/>
</dbReference>
<dbReference type="EMBL" id="QCZG01000008">
    <property type="protein sequence ID" value="PWA12476.1"/>
    <property type="molecule type" value="Genomic_DNA"/>
</dbReference>
<keyword evidence="4" id="KW-1185">Reference proteome</keyword>
<evidence type="ECO:0000256" key="1">
    <source>
        <dbReference type="ARBA" id="ARBA00005953"/>
    </source>
</evidence>
<gene>
    <name evidence="3" type="ORF">DCC39_05535</name>
</gene>
<dbReference type="Proteomes" id="UP000245998">
    <property type="component" value="Unassembled WGS sequence"/>
</dbReference>
<dbReference type="InterPro" id="IPR029069">
    <property type="entry name" value="HotDog_dom_sf"/>
</dbReference>
<dbReference type="InterPro" id="IPR050563">
    <property type="entry name" value="4-hydroxybenzoyl-CoA_TE"/>
</dbReference>
<keyword evidence="2" id="KW-0378">Hydrolase</keyword>
<sequence length="137" mass="15981">MKHTIEVKVRFSETDLLGHVNNSSYFVYLEEARVEFFKKTKPYSKEKSFVVASVKCDFIRQAYFDQILSINTEVVKIGNKSFELNHEILEKETGTCIAKGQSAVVYFNFEKQKSEPIPVEMRHQLEEYLSTKTQTIQ</sequence>